<dbReference type="Proteomes" id="UP000037029">
    <property type="component" value="Chromosome"/>
</dbReference>
<reference evidence="2 3" key="1">
    <citation type="submission" date="2017-04" db="EMBL/GenBank/DDBJ databases">
        <title>Characterization, genome and methylation analysis of a phthalic acid esters degrading strain Sphingobium yanoikuyae SHJ.</title>
        <authorList>
            <person name="Feng L."/>
        </authorList>
    </citation>
    <scope>NUCLEOTIDE SEQUENCE [LARGE SCALE GENOMIC DNA]</scope>
    <source>
        <strain evidence="2 3">SHJ</strain>
    </source>
</reference>
<dbReference type="RefSeq" id="WP_048937203.1">
    <property type="nucleotide sequence ID" value="NZ_CP020925.1"/>
</dbReference>
<organism evidence="2 3">
    <name type="scientific">Sphingobium yanoikuyae</name>
    <name type="common">Sphingomonas yanoikuyae</name>
    <dbReference type="NCBI Taxonomy" id="13690"/>
    <lineage>
        <taxon>Bacteria</taxon>
        <taxon>Pseudomonadati</taxon>
        <taxon>Pseudomonadota</taxon>
        <taxon>Alphaproteobacteria</taxon>
        <taxon>Sphingomonadales</taxon>
        <taxon>Sphingomonadaceae</taxon>
        <taxon>Sphingobium</taxon>
    </lineage>
</organism>
<evidence type="ECO:0000313" key="2">
    <source>
        <dbReference type="EMBL" id="ATP19761.1"/>
    </source>
</evidence>
<dbReference type="EMBL" id="CP020925">
    <property type="protein sequence ID" value="ATP19761.1"/>
    <property type="molecule type" value="Genomic_DNA"/>
</dbReference>
<evidence type="ECO:0000313" key="3">
    <source>
        <dbReference type="Proteomes" id="UP000037029"/>
    </source>
</evidence>
<sequence length="94" mass="10054">MTRDEVNDLGAMLHKVRDHFSGDRVVISFGVIAPSFDCKNGSAVATVRDGSDEATCEAVHLYDAIHMARGKIDQDRARAKAAKDRAKAADPAAA</sequence>
<accession>A0A0J9D471</accession>
<gene>
    <name evidence="2" type="ORF">BV87_16070</name>
</gene>
<name>A0A0J9D471_SPHYA</name>
<feature type="region of interest" description="Disordered" evidence="1">
    <location>
        <begin position="75"/>
        <end position="94"/>
    </location>
</feature>
<evidence type="ECO:0000256" key="1">
    <source>
        <dbReference type="SAM" id="MobiDB-lite"/>
    </source>
</evidence>
<dbReference type="AlphaFoldDB" id="A0A0J9D471"/>
<feature type="compositionally biased region" description="Basic and acidic residues" evidence="1">
    <location>
        <begin position="75"/>
        <end position="88"/>
    </location>
</feature>
<proteinExistence type="predicted"/>
<protein>
    <submittedName>
        <fullName evidence="2">Uncharacterized protein</fullName>
    </submittedName>
</protein>